<sequence>MTRYAIDRARGALIAQWSTGIGETATTVADLPSALPHHELLRLAAGLTQLSLACWRCYTHPASVADHYGPGSLGRQRQQERDAFGTVHDFVVSADRTAWAEIGTRVQEAAHTVGRTLAFLDRPNLTTRIAGEVATELDAVERAELGDLSQRAGQAVALSREDASPLQVVQADRLLRRHPFGCDALFTRLDPTAAAIAAAHWLHAAVVATSRHTRAHPAQIVAAADQPFKPLAFESLTEVVSGLGAGVRPRQVVMTLVRNALHVGEGHLLGIIEARHRINAAERLIGEVHAEHPELAVGADTVHLPLTPLDPGRPAPDLLENLLHGVQSCWRFYERHIRTNQPGGGLSLQGPRRQKLRRAFIVAVRQEADARHDQLL</sequence>
<gene>
    <name evidence="1" type="ORF">SAMN05421811_104500</name>
</gene>
<protein>
    <submittedName>
        <fullName evidence="1">Uncharacterized protein</fullName>
    </submittedName>
</protein>
<organism evidence="1 2">
    <name type="scientific">Nonomuraea wenchangensis</name>
    <dbReference type="NCBI Taxonomy" id="568860"/>
    <lineage>
        <taxon>Bacteria</taxon>
        <taxon>Bacillati</taxon>
        <taxon>Actinomycetota</taxon>
        <taxon>Actinomycetes</taxon>
        <taxon>Streptosporangiales</taxon>
        <taxon>Streptosporangiaceae</taxon>
        <taxon>Nonomuraea</taxon>
    </lineage>
</organism>
<keyword evidence="2" id="KW-1185">Reference proteome</keyword>
<proteinExistence type="predicted"/>
<name>A0A1I0HWD6_9ACTN</name>
<evidence type="ECO:0000313" key="1">
    <source>
        <dbReference type="EMBL" id="SET87517.1"/>
    </source>
</evidence>
<reference evidence="1 2" key="1">
    <citation type="submission" date="2016-10" db="EMBL/GenBank/DDBJ databases">
        <authorList>
            <person name="de Groot N.N."/>
        </authorList>
    </citation>
    <scope>NUCLEOTIDE SEQUENCE [LARGE SCALE GENOMIC DNA]</scope>
    <source>
        <strain evidence="1 2">CGMCC 4.5598</strain>
    </source>
</reference>
<evidence type="ECO:0000313" key="2">
    <source>
        <dbReference type="Proteomes" id="UP000199361"/>
    </source>
</evidence>
<dbReference type="AlphaFoldDB" id="A0A1I0HWD6"/>
<dbReference type="OrthoDB" id="3212365at2"/>
<accession>A0A1I0HWD6</accession>
<dbReference type="RefSeq" id="WP_091081568.1">
    <property type="nucleotide sequence ID" value="NZ_FOHX01000004.1"/>
</dbReference>
<dbReference type="Proteomes" id="UP000199361">
    <property type="component" value="Unassembled WGS sequence"/>
</dbReference>
<dbReference type="EMBL" id="FOHX01000004">
    <property type="protein sequence ID" value="SET87517.1"/>
    <property type="molecule type" value="Genomic_DNA"/>
</dbReference>